<dbReference type="Pfam" id="PF13619">
    <property type="entry name" value="KTSC"/>
    <property type="match status" value="1"/>
</dbReference>
<dbReference type="RefSeq" id="WP_024547604.1">
    <property type="nucleotide sequence ID" value="NZ_CP188034.1"/>
</dbReference>
<feature type="domain" description="KTSC" evidence="1">
    <location>
        <begin position="8"/>
        <end position="64"/>
    </location>
</feature>
<comment type="caution">
    <text evidence="2">The sequence shown here is derived from an EMBL/GenBank/DDBJ whole genome shotgun (WGS) entry which is preliminary data.</text>
</comment>
<evidence type="ECO:0000313" key="3">
    <source>
        <dbReference type="Proteomes" id="UP000240212"/>
    </source>
</evidence>
<keyword evidence="3" id="KW-1185">Reference proteome</keyword>
<sequence>MKRHEIRSRTFKSAGYDPTCSVMEIEHATGRVEQFLGVPAKTYQTFMMSNEKEAYFTASIKNSFFKVTVG</sequence>
<dbReference type="Proteomes" id="UP000240212">
    <property type="component" value="Unassembled WGS sequence"/>
</dbReference>
<protein>
    <submittedName>
        <fullName evidence="2">KTSC domain-containing protein</fullName>
    </submittedName>
</protein>
<dbReference type="EMBL" id="PYEP01000002">
    <property type="protein sequence ID" value="PSN08596.1"/>
    <property type="molecule type" value="Genomic_DNA"/>
</dbReference>
<dbReference type="OrthoDB" id="8612029at2"/>
<reference evidence="2 3" key="1">
    <citation type="submission" date="2018-03" db="EMBL/GenBank/DDBJ databases">
        <title>Draft genome sequence of the first documented clinical Siccibacter turicensis isolate in Austria.</title>
        <authorList>
            <person name="Lepuschitz S."/>
            <person name="Pekard-Amenitsch S."/>
            <person name="Haunold R."/>
            <person name="Schill S."/>
            <person name="Mach R."/>
            <person name="Allerberger F."/>
            <person name="Ruppitsch W."/>
            <person name="Forsythe S.J."/>
        </authorList>
    </citation>
    <scope>NUCLEOTIDE SEQUENCE [LARGE SCALE GENOMIC DNA]</scope>
    <source>
        <strain evidence="2 3">6100069499-17</strain>
    </source>
</reference>
<evidence type="ECO:0000259" key="1">
    <source>
        <dbReference type="Pfam" id="PF13619"/>
    </source>
</evidence>
<name>A0A2P8VM19_9ENTR</name>
<evidence type="ECO:0000313" key="2">
    <source>
        <dbReference type="EMBL" id="PSN08596.1"/>
    </source>
</evidence>
<gene>
    <name evidence="2" type="ORF">C7G83_04340</name>
</gene>
<proteinExistence type="predicted"/>
<dbReference type="InterPro" id="IPR025309">
    <property type="entry name" value="KTSC_dom"/>
</dbReference>
<accession>A0A2P8VM19</accession>
<organism evidence="2 3">
    <name type="scientific">Siccibacter turicensis</name>
    <dbReference type="NCBI Taxonomy" id="357233"/>
    <lineage>
        <taxon>Bacteria</taxon>
        <taxon>Pseudomonadati</taxon>
        <taxon>Pseudomonadota</taxon>
        <taxon>Gammaproteobacteria</taxon>
        <taxon>Enterobacterales</taxon>
        <taxon>Enterobacteriaceae</taxon>
        <taxon>Siccibacter</taxon>
    </lineage>
</organism>
<dbReference type="AlphaFoldDB" id="A0A2P8VM19"/>